<dbReference type="EMBL" id="CAKOGP040001758">
    <property type="protein sequence ID" value="CAJ1948999.1"/>
    <property type="molecule type" value="Genomic_DNA"/>
</dbReference>
<feature type="region of interest" description="Disordered" evidence="1">
    <location>
        <begin position="64"/>
        <end position="109"/>
    </location>
</feature>
<name>A0AAD2FQ37_9STRA</name>
<evidence type="ECO:0000313" key="3">
    <source>
        <dbReference type="EMBL" id="CAJ1948999.1"/>
    </source>
</evidence>
<evidence type="ECO:0000256" key="2">
    <source>
        <dbReference type="SAM" id="SignalP"/>
    </source>
</evidence>
<protein>
    <submittedName>
        <fullName evidence="3">Uncharacterized protein</fullName>
    </submittedName>
</protein>
<evidence type="ECO:0000256" key="1">
    <source>
        <dbReference type="SAM" id="MobiDB-lite"/>
    </source>
</evidence>
<gene>
    <name evidence="3" type="ORF">CYCCA115_LOCUS11875</name>
</gene>
<dbReference type="AlphaFoldDB" id="A0AAD2FQ37"/>
<feature type="region of interest" description="Disordered" evidence="1">
    <location>
        <begin position="121"/>
        <end position="149"/>
    </location>
</feature>
<feature type="chain" id="PRO_5041990321" evidence="2">
    <location>
        <begin position="24"/>
        <end position="149"/>
    </location>
</feature>
<feature type="signal peptide" evidence="2">
    <location>
        <begin position="1"/>
        <end position="23"/>
    </location>
</feature>
<feature type="compositionally biased region" description="Low complexity" evidence="1">
    <location>
        <begin position="128"/>
        <end position="149"/>
    </location>
</feature>
<feature type="compositionally biased region" description="Basic and acidic residues" evidence="1">
    <location>
        <begin position="66"/>
        <end position="86"/>
    </location>
</feature>
<sequence length="149" mass="16954">MKTSLTNAILALLFSIILPPCLADDNVVNDIASIVDLQIDPVIASLKSDRSNDFGHHADWMASPVHRTDREKQRKRSFVSEKEFHIRNNKRHRRSQEQPEDGVRPIDKKIESKRLFQELKFHHGDMASSSHNSSLDPSSTKDSSTVVVR</sequence>
<reference evidence="3" key="1">
    <citation type="submission" date="2023-08" db="EMBL/GenBank/DDBJ databases">
        <authorList>
            <person name="Audoor S."/>
            <person name="Bilcke G."/>
        </authorList>
    </citation>
    <scope>NUCLEOTIDE SEQUENCE</scope>
</reference>
<accession>A0AAD2FQ37</accession>
<keyword evidence="2" id="KW-0732">Signal</keyword>
<proteinExistence type="predicted"/>
<keyword evidence="4" id="KW-1185">Reference proteome</keyword>
<feature type="compositionally biased region" description="Basic and acidic residues" evidence="1">
    <location>
        <begin position="95"/>
        <end position="109"/>
    </location>
</feature>
<evidence type="ECO:0000313" key="4">
    <source>
        <dbReference type="Proteomes" id="UP001295423"/>
    </source>
</evidence>
<comment type="caution">
    <text evidence="3">The sequence shown here is derived from an EMBL/GenBank/DDBJ whole genome shotgun (WGS) entry which is preliminary data.</text>
</comment>
<dbReference type="Proteomes" id="UP001295423">
    <property type="component" value="Unassembled WGS sequence"/>
</dbReference>
<organism evidence="3 4">
    <name type="scientific">Cylindrotheca closterium</name>
    <dbReference type="NCBI Taxonomy" id="2856"/>
    <lineage>
        <taxon>Eukaryota</taxon>
        <taxon>Sar</taxon>
        <taxon>Stramenopiles</taxon>
        <taxon>Ochrophyta</taxon>
        <taxon>Bacillariophyta</taxon>
        <taxon>Bacillariophyceae</taxon>
        <taxon>Bacillariophycidae</taxon>
        <taxon>Bacillariales</taxon>
        <taxon>Bacillariaceae</taxon>
        <taxon>Cylindrotheca</taxon>
    </lineage>
</organism>